<dbReference type="Proteomes" id="UP001180189">
    <property type="component" value="Chromosome"/>
</dbReference>
<dbReference type="InterPro" id="IPR025885">
    <property type="entry name" value="PapC_N"/>
</dbReference>
<evidence type="ECO:0000313" key="15">
    <source>
        <dbReference type="EMBL" id="HAH7767751.1"/>
    </source>
</evidence>
<dbReference type="SUPFAM" id="SSF141729">
    <property type="entry name" value="FimD N-terminal domain-like"/>
    <property type="match status" value="1"/>
</dbReference>
<dbReference type="InterPro" id="IPR043142">
    <property type="entry name" value="PapC-like_C_sf"/>
</dbReference>
<dbReference type="GO" id="GO:0009297">
    <property type="term" value="P:pilus assembly"/>
    <property type="evidence" value="ECO:0007669"/>
    <property type="project" value="InterPro"/>
</dbReference>
<evidence type="ECO:0000313" key="16">
    <source>
        <dbReference type="EMBL" id="WLM98134.1"/>
    </source>
</evidence>
<dbReference type="Pfam" id="PF13953">
    <property type="entry name" value="PapC_C"/>
    <property type="match status" value="1"/>
</dbReference>
<evidence type="ECO:0000259" key="11">
    <source>
        <dbReference type="Pfam" id="PF13953"/>
    </source>
</evidence>
<gene>
    <name evidence="14" type="ORF">GRC73_16640</name>
    <name evidence="15" type="ORF">HIE29_001115</name>
    <name evidence="16" type="ORF">OGM49_12060</name>
    <name evidence="13" type="ORF">R8O40_000935</name>
</gene>
<dbReference type="FunFam" id="2.60.40.3110:FF:000001">
    <property type="entry name" value="Putative fimbrial outer membrane usher"/>
    <property type="match status" value="1"/>
</dbReference>
<dbReference type="InterPro" id="IPR037224">
    <property type="entry name" value="PapC_N_sf"/>
</dbReference>
<comment type="subcellular location">
    <subcellularLocation>
        <location evidence="1 10">Cell outer membrane</location>
        <topology evidence="1 10">Multi-pass membrane protein</topology>
    </subcellularLocation>
</comment>
<evidence type="ECO:0000256" key="6">
    <source>
        <dbReference type="ARBA" id="ARBA00022692"/>
    </source>
</evidence>
<reference evidence="13" key="4">
    <citation type="submission" date="2024-02" db="EMBL/GenBank/DDBJ databases">
        <authorList>
            <consortium name="Clinical and Environmental Microbiology Branch: Whole genome sequencing antimicrobial resistance pathogens in the healthcare setting"/>
        </authorList>
    </citation>
    <scope>NUCLEOTIDE SEQUENCE</scope>
    <source>
        <strain evidence="13">1924188</strain>
    </source>
</reference>
<evidence type="ECO:0000256" key="10">
    <source>
        <dbReference type="RuleBase" id="RU003884"/>
    </source>
</evidence>
<evidence type="ECO:0000256" key="3">
    <source>
        <dbReference type="ARBA" id="ARBA00022448"/>
    </source>
</evidence>
<dbReference type="InterPro" id="IPR025949">
    <property type="entry name" value="PapC-like_C"/>
</dbReference>
<dbReference type="InterPro" id="IPR042186">
    <property type="entry name" value="FimD_plug_dom"/>
</dbReference>
<dbReference type="Gene3D" id="3.10.20.410">
    <property type="match status" value="1"/>
</dbReference>
<keyword evidence="8 10" id="KW-0472">Membrane</keyword>
<protein>
    <submittedName>
        <fullName evidence="14">Fimbria/pilus outer membrane usher protein</fullName>
    </submittedName>
    <submittedName>
        <fullName evidence="15">Fimbrial biogenesis outer membrane usher protein</fullName>
    </submittedName>
</protein>
<dbReference type="InterPro" id="IPR000015">
    <property type="entry name" value="Fimb_usher"/>
</dbReference>
<dbReference type="Proteomes" id="UP000843571">
    <property type="component" value="Unassembled WGS sequence"/>
</dbReference>
<feature type="domain" description="PapC-like C-terminal" evidence="11">
    <location>
        <begin position="804"/>
        <end position="868"/>
    </location>
</feature>
<dbReference type="EMBL" id="ABONVU020000002">
    <property type="protein sequence ID" value="EMJ5252751.1"/>
    <property type="molecule type" value="Genomic_DNA"/>
</dbReference>
<dbReference type="Gene3D" id="2.60.40.2610">
    <property type="entry name" value="Outer membrane usher protein FimD, plug domain"/>
    <property type="match status" value="1"/>
</dbReference>
<evidence type="ECO:0000256" key="5">
    <source>
        <dbReference type="ARBA" id="ARBA00022558"/>
    </source>
</evidence>
<comment type="similarity">
    <text evidence="2 10">Belongs to the fimbrial export usher family.</text>
</comment>
<dbReference type="Gene3D" id="2.60.40.3110">
    <property type="match status" value="1"/>
</dbReference>
<dbReference type="Gene3D" id="2.60.40.2070">
    <property type="match status" value="1"/>
</dbReference>
<keyword evidence="4" id="KW-1134">Transmembrane beta strand</keyword>
<dbReference type="AlphaFoldDB" id="A0A061YFT3"/>
<dbReference type="Pfam" id="PF00577">
    <property type="entry name" value="Usher"/>
    <property type="match status" value="1"/>
</dbReference>
<reference evidence="15" key="2">
    <citation type="submission" date="2020-01" db="EMBL/GenBank/DDBJ databases">
        <authorList>
            <consortium name="NCBI Pathogen Detection Project"/>
        </authorList>
    </citation>
    <scope>NUCLEOTIDE SEQUENCE</scope>
    <source>
        <strain evidence="15">C0382</strain>
        <strain evidence="14">EC00763</strain>
    </source>
</reference>
<evidence type="ECO:0000256" key="8">
    <source>
        <dbReference type="ARBA" id="ARBA00023136"/>
    </source>
</evidence>
<dbReference type="Proteomes" id="UP001285616">
    <property type="component" value="Unassembled WGS sequence"/>
</dbReference>
<organism evidence="15">
    <name type="scientific">Escherichia coli</name>
    <dbReference type="NCBI Taxonomy" id="562"/>
    <lineage>
        <taxon>Bacteria</taxon>
        <taxon>Pseudomonadati</taxon>
        <taxon>Pseudomonadota</taxon>
        <taxon>Gammaproteobacteria</taxon>
        <taxon>Enterobacterales</taxon>
        <taxon>Enterobacteriaceae</taxon>
        <taxon>Escherichia</taxon>
    </lineage>
</organism>
<evidence type="ECO:0000313" key="14">
    <source>
        <dbReference type="EMBL" id="HAH4525617.1"/>
    </source>
</evidence>
<dbReference type="GO" id="GO:0009279">
    <property type="term" value="C:cell outer membrane"/>
    <property type="evidence" value="ECO:0007669"/>
    <property type="project" value="UniProtKB-SubCell"/>
</dbReference>
<evidence type="ECO:0000256" key="4">
    <source>
        <dbReference type="ARBA" id="ARBA00022452"/>
    </source>
</evidence>
<keyword evidence="3 10" id="KW-0813">Transport</keyword>
<keyword evidence="5 10" id="KW-1029">Fimbrium biogenesis</keyword>
<dbReference type="RefSeq" id="WP_001531687.1">
    <property type="nucleotide sequence ID" value="NZ_AP018784.2"/>
</dbReference>
<evidence type="ECO:0000313" key="13">
    <source>
        <dbReference type="EMBL" id="EMJ5252751.1"/>
    </source>
</evidence>
<dbReference type="GO" id="GO:0015473">
    <property type="term" value="F:fimbrial usher porin activity"/>
    <property type="evidence" value="ECO:0007669"/>
    <property type="project" value="InterPro"/>
</dbReference>
<dbReference type="PROSITE" id="PS01151">
    <property type="entry name" value="FIMBRIAL_USHER"/>
    <property type="match status" value="1"/>
</dbReference>
<evidence type="ECO:0000256" key="2">
    <source>
        <dbReference type="ARBA" id="ARBA00008064"/>
    </source>
</evidence>
<dbReference type="FunFam" id="2.60.40.2610:FF:000001">
    <property type="entry name" value="Outer membrane fimbrial usher protein"/>
    <property type="match status" value="1"/>
</dbReference>
<reference evidence="15" key="1">
    <citation type="journal article" date="2018" name="Genome Biol.">
        <title>SKESA: strategic k-mer extension for scrupulous assemblies.</title>
        <authorList>
            <person name="Souvorov A."/>
            <person name="Agarwala R."/>
            <person name="Lipman D.J."/>
        </authorList>
    </citation>
    <scope>NUCLEOTIDE SEQUENCE [LARGE SCALE GENOMIC DNA]</scope>
    <source>
        <strain evidence="15">C0382</strain>
        <strain evidence="14">EC00763</strain>
    </source>
</reference>
<proteinExistence type="inferred from homology"/>
<name>A0A061YFT3_ECOLX</name>
<evidence type="ECO:0000256" key="7">
    <source>
        <dbReference type="ARBA" id="ARBA00022729"/>
    </source>
</evidence>
<feature type="domain" description="PapC N-terminal" evidence="12">
    <location>
        <begin position="43"/>
        <end position="195"/>
    </location>
</feature>
<dbReference type="PANTHER" id="PTHR30451">
    <property type="entry name" value="OUTER MEMBRANE USHER PROTEIN"/>
    <property type="match status" value="1"/>
</dbReference>
<reference evidence="16" key="3">
    <citation type="journal article" date="2023" name="Microorganisms">
        <title>Comparative Genomic Analysis of ST131 Subclade C2 of ESBL-Producing E. coli Isolates from Patients with Recurrent and Sporadic Urinary Tract Infections.</title>
        <authorList>
            <person name="Jaen-Luchoro D."/>
            <person name="Kahnamouei A."/>
            <person name="Yazdanshenas S."/>
            <person name="Lindblom A."/>
            <person name="Samuelsson E."/>
            <person name="Ahren C."/>
            <person name="Karami N."/>
        </authorList>
    </citation>
    <scope>NUCLEOTIDE SEQUENCE</scope>
    <source>
        <strain evidence="16">S7</strain>
    </source>
</reference>
<sequence>MTAFRAAFKAYRMHQVLILPRFARLTFALGLATAVFPVDAEYYFNPRFLSNDLAESVDLSAFTKGREAPPGTYRVDIYLNDEFMASRDITFIADDNNADLIPCLSTDLLVSLGIKKSALLDNKEHSADKHVPDNSACTPLQDRLADASSEFDVGQQHLSLSVPQIYVGRMARGYVSPDLWEEGINAGLLNYSFNGNSINNRSNHNAGKSNYAYLNLQSGINIGSWRLRDNSTWSYNSGSSNSSDSNKWQHINTSAERDIIPLRSRLTVGDSYTDGDIFDSVNFRGLKINSTEAMLPDSQHGFAPVIHGIARGTAQVSVKQNGYDVYQTTVPPGPFTIDDINSAANGGDLQVTIKEADGSIQTLYVPYSSVPVLQRAGYTRYALAMGEYRSGNNLQSSPKFVQASLMHGLKGNWTPYGGMQIAEDYQAFNLGIGKDLGLFGAFSFDITQANTTLADDTRHSGQSVKSVYSKSFYQTGTNIQVAGYRYSTQGFYNLSDSAYSRMSGYTVKPPTGDTSEQTLFIDYFNLFYSKRGQEQISISQQLGHYGTTFFSASRQSYWNTSRSDQQISFGLNVPFGDITTSLNYSYSNNIWQNDRDHLLAFTLNVPFSHWMRTDSQSAFRNSNASYSMSNDLKGGMTNLSGVYGTLLPDNNLNYSVQVGNTQGGNTSSGTSGYSSLNYRGAYGNTNVGYSRSGDSSQIYYGMSGGIIAHADGITFGQPLGDTMVLVKAPGADNVKIENQTGIHTDWRGYAILPFATEYRENRVALNANSLADNVELDETVVTVIPTHGAIARATFNAQIGGKVLMTLKYGNKSVPFGAIVTHGENKNGSIVAENGQVYLTGLPQSGKLQVSWGNDKNSNCIVDYKLPAVSPGTLLNQQTAICR</sequence>
<dbReference type="EMBL" id="DABCJL010000002">
    <property type="protein sequence ID" value="HAH7767751.1"/>
    <property type="molecule type" value="Genomic_DNA"/>
</dbReference>
<keyword evidence="6 10" id="KW-0812">Transmembrane</keyword>
<dbReference type="InterPro" id="IPR018030">
    <property type="entry name" value="Fimbrial_membr_usher_CS"/>
</dbReference>
<evidence type="ECO:0000256" key="9">
    <source>
        <dbReference type="ARBA" id="ARBA00023237"/>
    </source>
</evidence>
<evidence type="ECO:0000256" key="1">
    <source>
        <dbReference type="ARBA" id="ARBA00004571"/>
    </source>
</evidence>
<dbReference type="EMBL" id="CP107128">
    <property type="protein sequence ID" value="WLM98134.1"/>
    <property type="molecule type" value="Genomic_DNA"/>
</dbReference>
<dbReference type="Pfam" id="PF13954">
    <property type="entry name" value="PapC_N"/>
    <property type="match status" value="1"/>
</dbReference>
<accession>A0A061YFT3</accession>
<dbReference type="EMBL" id="DABBJX010000019">
    <property type="protein sequence ID" value="HAH4525617.1"/>
    <property type="molecule type" value="Genomic_DNA"/>
</dbReference>
<dbReference type="PANTHER" id="PTHR30451:SF21">
    <property type="entry name" value="FIMBRIAL USHER DOMAIN-CONTAINING PROTEIN YDET-RELATED"/>
    <property type="match status" value="1"/>
</dbReference>
<evidence type="ECO:0000259" key="12">
    <source>
        <dbReference type="Pfam" id="PF13954"/>
    </source>
</evidence>
<keyword evidence="9 10" id="KW-0998">Cell outer membrane</keyword>
<keyword evidence="7" id="KW-0732">Signal</keyword>